<dbReference type="Proteomes" id="UP000663844">
    <property type="component" value="Unassembled WGS sequence"/>
</dbReference>
<dbReference type="Proteomes" id="UP000663877">
    <property type="component" value="Unassembled WGS sequence"/>
</dbReference>
<feature type="transmembrane region" description="Helical" evidence="2">
    <location>
        <begin position="16"/>
        <end position="37"/>
    </location>
</feature>
<evidence type="ECO:0000313" key="9">
    <source>
        <dbReference type="EMBL" id="CAF3571164.1"/>
    </source>
</evidence>
<dbReference type="EMBL" id="CAJNOM010000234">
    <property type="protein sequence ID" value="CAF1265413.1"/>
    <property type="molecule type" value="Genomic_DNA"/>
</dbReference>
<dbReference type="EMBL" id="CAJOAZ010003674">
    <property type="protein sequence ID" value="CAF4021926.1"/>
    <property type="molecule type" value="Genomic_DNA"/>
</dbReference>
<evidence type="ECO:0000313" key="4">
    <source>
        <dbReference type="EMBL" id="CAF1046698.1"/>
    </source>
</evidence>
<evidence type="ECO:0000313" key="11">
    <source>
        <dbReference type="EMBL" id="CAF4021926.1"/>
    </source>
</evidence>
<dbReference type="Proteomes" id="UP000663860">
    <property type="component" value="Unassembled WGS sequence"/>
</dbReference>
<evidence type="ECO:0000313" key="10">
    <source>
        <dbReference type="EMBL" id="CAF3581610.1"/>
    </source>
</evidence>
<dbReference type="EMBL" id="CAJNON010000245">
    <property type="protein sequence ID" value="CAF1137771.1"/>
    <property type="molecule type" value="Genomic_DNA"/>
</dbReference>
<evidence type="ECO:0008006" key="13">
    <source>
        <dbReference type="Google" id="ProtNLM"/>
    </source>
</evidence>
<dbReference type="OrthoDB" id="10029955at2759"/>
<dbReference type="EMBL" id="CAJOBB010000119">
    <property type="protein sequence ID" value="CAF3571164.1"/>
    <property type="molecule type" value="Genomic_DNA"/>
</dbReference>
<feature type="region of interest" description="Disordered" evidence="1">
    <location>
        <begin position="44"/>
        <end position="73"/>
    </location>
</feature>
<dbReference type="EMBL" id="CAJOAY010000197">
    <property type="protein sequence ID" value="CAF3581610.1"/>
    <property type="molecule type" value="Genomic_DNA"/>
</dbReference>
<evidence type="ECO:0000313" key="3">
    <source>
        <dbReference type="EMBL" id="CAF1038202.1"/>
    </source>
</evidence>
<organism evidence="8 12">
    <name type="scientific">Adineta steineri</name>
    <dbReference type="NCBI Taxonomy" id="433720"/>
    <lineage>
        <taxon>Eukaryota</taxon>
        <taxon>Metazoa</taxon>
        <taxon>Spiralia</taxon>
        <taxon>Gnathifera</taxon>
        <taxon>Rotifera</taxon>
        <taxon>Eurotatoria</taxon>
        <taxon>Bdelloidea</taxon>
        <taxon>Adinetida</taxon>
        <taxon>Adinetidae</taxon>
        <taxon>Adineta</taxon>
    </lineage>
</organism>
<dbReference type="Proteomes" id="UP000663881">
    <property type="component" value="Unassembled WGS sequence"/>
</dbReference>
<keyword evidence="2" id="KW-0812">Transmembrane</keyword>
<evidence type="ECO:0000313" key="5">
    <source>
        <dbReference type="EMBL" id="CAF1086602.1"/>
    </source>
</evidence>
<evidence type="ECO:0000313" key="7">
    <source>
        <dbReference type="EMBL" id="CAF1265413.1"/>
    </source>
</evidence>
<feature type="compositionally biased region" description="Polar residues" evidence="1">
    <location>
        <begin position="62"/>
        <end position="73"/>
    </location>
</feature>
<evidence type="ECO:0000256" key="2">
    <source>
        <dbReference type="SAM" id="Phobius"/>
    </source>
</evidence>
<evidence type="ECO:0000313" key="12">
    <source>
        <dbReference type="Proteomes" id="UP000663832"/>
    </source>
</evidence>
<dbReference type="Proteomes" id="UP000663832">
    <property type="component" value="Unassembled WGS sequence"/>
</dbReference>
<protein>
    <recommendedName>
        <fullName evidence="13">Small integral membrane protein 15</fullName>
    </recommendedName>
</protein>
<dbReference type="EMBL" id="CAJNOM010000285">
    <property type="protein sequence ID" value="CAF1320228.1"/>
    <property type="molecule type" value="Genomic_DNA"/>
</dbReference>
<dbReference type="EMBL" id="CAJNOE010000206">
    <property type="protein sequence ID" value="CAF1046698.1"/>
    <property type="molecule type" value="Genomic_DNA"/>
</dbReference>
<keyword evidence="2" id="KW-1133">Transmembrane helix</keyword>
<dbReference type="AlphaFoldDB" id="A0A815F4Q7"/>
<reference evidence="8" key="1">
    <citation type="submission" date="2021-02" db="EMBL/GenBank/DDBJ databases">
        <authorList>
            <person name="Nowell W R."/>
        </authorList>
    </citation>
    <scope>NUCLEOTIDE SEQUENCE</scope>
</reference>
<name>A0A815F4Q7_9BILA</name>
<comment type="caution">
    <text evidence="8">The sequence shown here is derived from an EMBL/GenBank/DDBJ whole genome shotgun (WGS) entry which is preliminary data.</text>
</comment>
<keyword evidence="2" id="KW-0472">Membrane</keyword>
<gene>
    <name evidence="3" type="ORF">BJG266_LOCUS17915</name>
    <name evidence="4" type="ORF">IZO911_LOCUS20101</name>
    <name evidence="5" type="ORF">JYZ213_LOCUS20597</name>
    <name evidence="9" type="ORF">KXQ929_LOCUS3639</name>
    <name evidence="10" type="ORF">OKA104_LOCUS5636</name>
    <name evidence="11" type="ORF">OXD698_LOCUS30754</name>
    <name evidence="7" type="ORF">QVE165_LOCUS29288</name>
    <name evidence="8" type="ORF">QVE165_LOCUS32298</name>
    <name evidence="6" type="ORF">VCS650_LOCUS22092</name>
</gene>
<proteinExistence type="predicted"/>
<dbReference type="EMBL" id="CAJNOG010000218">
    <property type="protein sequence ID" value="CAF1086602.1"/>
    <property type="molecule type" value="Genomic_DNA"/>
</dbReference>
<dbReference type="Proteomes" id="UP000663891">
    <property type="component" value="Unassembled WGS sequence"/>
</dbReference>
<evidence type="ECO:0000313" key="6">
    <source>
        <dbReference type="EMBL" id="CAF1137771.1"/>
    </source>
</evidence>
<sequence length="73" mass="8536">MVEFKGPGYTSNYNNFAIIIPAIIIVTLIGYFAYRLVDSLMSKKRQKEEKNRLRQKKKEKQTSPQTSPRSKQK</sequence>
<keyword evidence="12" id="KW-1185">Reference proteome</keyword>
<dbReference type="Proteomes" id="UP000663845">
    <property type="component" value="Unassembled WGS sequence"/>
</dbReference>
<dbReference type="EMBL" id="CAJNOI010000089">
    <property type="protein sequence ID" value="CAF1038202.1"/>
    <property type="molecule type" value="Genomic_DNA"/>
</dbReference>
<evidence type="ECO:0000256" key="1">
    <source>
        <dbReference type="SAM" id="MobiDB-lite"/>
    </source>
</evidence>
<dbReference type="Proteomes" id="UP000663868">
    <property type="component" value="Unassembled WGS sequence"/>
</dbReference>
<accession>A0A815F4Q7</accession>
<evidence type="ECO:0000313" key="8">
    <source>
        <dbReference type="EMBL" id="CAF1320228.1"/>
    </source>
</evidence>